<comment type="caution">
    <text evidence="3">The sequence shown here is derived from an EMBL/GenBank/DDBJ whole genome shotgun (WGS) entry which is preliminary data.</text>
</comment>
<sequence>MLPNVYFGCSQGAPSPESSTQPADTGSSPKPPLSFHAPNVSMDICEDAGAQDVDMLVDAPVMNMHGHEDAEAQEENVVFDAPVMKAHKHEDAGAQDVNMLVVAPVMNTHEHEYAVMEVYKNEDAGAQDEDMLVDAPMPSSPRPESIPLTRPGLAPSQDPPGVITTSPSVSDPAYFDRRCPHKTHPAIATSFKGSLCPPCLVSNRIKTMRHFHERIASKGGVEKWCLAVRGDPTSAKWVKLKALPKSQLAKIEEYKSTIKGRDKKHKKRNLGYRNVEVDLLKIVAQLEKHNEQELQYEQENGAVECEHSAQRALEIYHKAKFDIMYVPGDPAGESNKRKREEETEDEDVTNHNASYGPEDDVPQVKRRRRVTFKDTVAVRTLFDVDEFRKLPAREPSATAVTRARSCLRGGSNPVTRPRTRIEKIRSQVNIYTSKVHGLFRDPIPPAVLPRSVPLPLNEQCSRKGAYFKRTGVKKYSPGAWAPRAGWERMDTGLSKMPWKSAGVYIKESQKEADAMDIEIFPALFPVVPTIGLAIGTLAAPVALGCIIYHYQ</sequence>
<feature type="region of interest" description="Disordered" evidence="1">
    <location>
        <begin position="327"/>
        <end position="360"/>
    </location>
</feature>
<proteinExistence type="predicted"/>
<evidence type="ECO:0000256" key="1">
    <source>
        <dbReference type="SAM" id="MobiDB-lite"/>
    </source>
</evidence>
<accession>A0A7C8M6C6</accession>
<dbReference type="AlphaFoldDB" id="A0A7C8M6C6"/>
<dbReference type="Proteomes" id="UP000481861">
    <property type="component" value="Unassembled WGS sequence"/>
</dbReference>
<evidence type="ECO:0000256" key="2">
    <source>
        <dbReference type="SAM" id="Phobius"/>
    </source>
</evidence>
<dbReference type="EMBL" id="JAADJZ010000018">
    <property type="protein sequence ID" value="KAF2868655.1"/>
    <property type="molecule type" value="Genomic_DNA"/>
</dbReference>
<keyword evidence="2" id="KW-0472">Membrane</keyword>
<reference evidence="3 4" key="1">
    <citation type="submission" date="2020-01" db="EMBL/GenBank/DDBJ databases">
        <authorList>
            <consortium name="DOE Joint Genome Institute"/>
            <person name="Haridas S."/>
            <person name="Albert R."/>
            <person name="Binder M."/>
            <person name="Bloem J."/>
            <person name="Labutti K."/>
            <person name="Salamov A."/>
            <person name="Andreopoulos B."/>
            <person name="Baker S.E."/>
            <person name="Barry K."/>
            <person name="Bills G."/>
            <person name="Bluhm B.H."/>
            <person name="Cannon C."/>
            <person name="Castanera R."/>
            <person name="Culley D.E."/>
            <person name="Daum C."/>
            <person name="Ezra D."/>
            <person name="Gonzalez J.B."/>
            <person name="Henrissat B."/>
            <person name="Kuo A."/>
            <person name="Liang C."/>
            <person name="Lipzen A."/>
            <person name="Lutzoni F."/>
            <person name="Magnuson J."/>
            <person name="Mondo S."/>
            <person name="Nolan M."/>
            <person name="Ohm R."/>
            <person name="Pangilinan J."/>
            <person name="Park H.-J.H."/>
            <person name="Ramirez L."/>
            <person name="Alfaro M."/>
            <person name="Sun H."/>
            <person name="Tritt A."/>
            <person name="Yoshinaga Y."/>
            <person name="Zwiers L.-H.L."/>
            <person name="Turgeon B.G."/>
            <person name="Goodwin S.B."/>
            <person name="Spatafora J.W."/>
            <person name="Crous P.W."/>
            <person name="Grigoriev I.V."/>
        </authorList>
    </citation>
    <scope>NUCLEOTIDE SEQUENCE [LARGE SCALE GENOMIC DNA]</scope>
    <source>
        <strain evidence="3 4">CBS 611.86</strain>
    </source>
</reference>
<name>A0A7C8M6C6_9PLEO</name>
<evidence type="ECO:0000313" key="4">
    <source>
        <dbReference type="Proteomes" id="UP000481861"/>
    </source>
</evidence>
<feature type="compositionally biased region" description="Polar residues" evidence="1">
    <location>
        <begin position="12"/>
        <end position="28"/>
    </location>
</feature>
<gene>
    <name evidence="3" type="ORF">BDV95DRAFT_609568</name>
</gene>
<keyword evidence="2" id="KW-0812">Transmembrane</keyword>
<organism evidence="3 4">
    <name type="scientific">Massariosphaeria phaeospora</name>
    <dbReference type="NCBI Taxonomy" id="100035"/>
    <lineage>
        <taxon>Eukaryota</taxon>
        <taxon>Fungi</taxon>
        <taxon>Dikarya</taxon>
        <taxon>Ascomycota</taxon>
        <taxon>Pezizomycotina</taxon>
        <taxon>Dothideomycetes</taxon>
        <taxon>Pleosporomycetidae</taxon>
        <taxon>Pleosporales</taxon>
        <taxon>Pleosporales incertae sedis</taxon>
        <taxon>Massariosphaeria</taxon>
    </lineage>
</organism>
<feature type="region of interest" description="Disordered" evidence="1">
    <location>
        <begin position="1"/>
        <end position="39"/>
    </location>
</feature>
<feature type="region of interest" description="Disordered" evidence="1">
    <location>
        <begin position="136"/>
        <end position="159"/>
    </location>
</feature>
<feature type="transmembrane region" description="Helical" evidence="2">
    <location>
        <begin position="530"/>
        <end position="550"/>
    </location>
</feature>
<evidence type="ECO:0000313" key="3">
    <source>
        <dbReference type="EMBL" id="KAF2868655.1"/>
    </source>
</evidence>
<keyword evidence="4" id="KW-1185">Reference proteome</keyword>
<protein>
    <submittedName>
        <fullName evidence="3">Uncharacterized protein</fullName>
    </submittedName>
</protein>
<keyword evidence="2" id="KW-1133">Transmembrane helix</keyword>